<keyword evidence="2" id="KW-1185">Reference proteome</keyword>
<dbReference type="AlphaFoldDB" id="A0A371XHT7"/>
<accession>A0A371XHT7</accession>
<evidence type="ECO:0000313" key="1">
    <source>
        <dbReference type="EMBL" id="RFC68779.1"/>
    </source>
</evidence>
<evidence type="ECO:0000313" key="2">
    <source>
        <dbReference type="Proteomes" id="UP000262379"/>
    </source>
</evidence>
<dbReference type="RefSeq" id="WP_116622547.1">
    <property type="nucleotide sequence ID" value="NZ_QURN01000003.1"/>
</dbReference>
<dbReference type="EMBL" id="QURN01000003">
    <property type="protein sequence ID" value="RFC68779.1"/>
    <property type="molecule type" value="Genomic_DNA"/>
</dbReference>
<dbReference type="Proteomes" id="UP000262379">
    <property type="component" value="Unassembled WGS sequence"/>
</dbReference>
<comment type="caution">
    <text evidence="1">The sequence shown here is derived from an EMBL/GenBank/DDBJ whole genome shotgun (WGS) entry which is preliminary data.</text>
</comment>
<protein>
    <recommendedName>
        <fullName evidence="3">DUF2946 domain-containing protein</fullName>
    </recommendedName>
</protein>
<name>A0A371XHT7_9HYPH</name>
<evidence type="ECO:0008006" key="3">
    <source>
        <dbReference type="Google" id="ProtNLM"/>
    </source>
</evidence>
<organism evidence="1 2">
    <name type="scientific">Mesorhizobium denitrificans</name>
    <dbReference type="NCBI Taxonomy" id="2294114"/>
    <lineage>
        <taxon>Bacteria</taxon>
        <taxon>Pseudomonadati</taxon>
        <taxon>Pseudomonadota</taxon>
        <taxon>Alphaproteobacteria</taxon>
        <taxon>Hyphomicrobiales</taxon>
        <taxon>Phyllobacteriaceae</taxon>
        <taxon>Mesorhizobium</taxon>
    </lineage>
</organism>
<proteinExistence type="predicted"/>
<sequence length="123" mass="13128">MAFAQRRQVAFALVAAIVFVLQTLGSAWADHSIPMLDAFGNPLCLNNDVASGGQHDSDHSKQSDCCTAACSSWVAPALDPQSASEVLVHFREIAAPFGDDRNIRTNLLANNEQANPRAPPLAI</sequence>
<reference evidence="2" key="1">
    <citation type="submission" date="2018-08" db="EMBL/GenBank/DDBJ databases">
        <authorList>
            <person name="Im W.T."/>
        </authorList>
    </citation>
    <scope>NUCLEOTIDE SEQUENCE [LARGE SCALE GENOMIC DNA]</scope>
    <source>
        <strain evidence="2">LA-28</strain>
    </source>
</reference>
<gene>
    <name evidence="1" type="ORF">DY251_03850</name>
</gene>